<keyword evidence="2" id="KW-1133">Transmembrane helix</keyword>
<evidence type="ECO:0000313" key="3">
    <source>
        <dbReference type="EMBL" id="MCP8886891.1"/>
    </source>
</evidence>
<dbReference type="EMBL" id="JAMWDU010000002">
    <property type="protein sequence ID" value="MCP8886891.1"/>
    <property type="molecule type" value="Genomic_DNA"/>
</dbReference>
<evidence type="ECO:0000256" key="2">
    <source>
        <dbReference type="SAM" id="Phobius"/>
    </source>
</evidence>
<keyword evidence="4" id="KW-1185">Reference proteome</keyword>
<evidence type="ECO:0000256" key="1">
    <source>
        <dbReference type="SAM" id="MobiDB-lite"/>
    </source>
</evidence>
<feature type="region of interest" description="Disordered" evidence="1">
    <location>
        <begin position="89"/>
        <end position="111"/>
    </location>
</feature>
<keyword evidence="2" id="KW-0812">Transmembrane</keyword>
<evidence type="ECO:0000313" key="4">
    <source>
        <dbReference type="Proteomes" id="UP001060275"/>
    </source>
</evidence>
<dbReference type="AlphaFoldDB" id="A0A9Q4ANM4"/>
<name>A0A9Q4ANM4_9HYPH</name>
<reference evidence="3" key="1">
    <citation type="submission" date="2022-06" db="EMBL/GenBank/DDBJ databases">
        <title>Devosia sp. XJ19-45 genome assembly.</title>
        <authorList>
            <person name="Li B."/>
            <person name="Cai M."/>
            <person name="Nie G."/>
            <person name="Li W."/>
        </authorList>
    </citation>
    <scope>NUCLEOTIDE SEQUENCE</scope>
    <source>
        <strain evidence="3">XJ19-45</strain>
    </source>
</reference>
<comment type="caution">
    <text evidence="3">The sequence shown here is derived from an EMBL/GenBank/DDBJ whole genome shotgun (WGS) entry which is preliminary data.</text>
</comment>
<dbReference type="Proteomes" id="UP001060275">
    <property type="component" value="Unassembled WGS sequence"/>
</dbReference>
<proteinExistence type="predicted"/>
<sequence length="215" mass="22767">MNGTGKITVLVVVLGALVLSVTAMMAWLYSETRTSRDKSVSEMAQLKLSIELYGRQYTASATSLAELNATLRGLETRLAGLEESLAEMSTATREIPGVDQDAPPDSDELDVEVSIEQATLPEPASTPQPRATTGSADCVSRNSNFLVAAGDIFLVCGTNSWIAVSDVGAQRISFADGRSAYVGRSVPLDGTNCRVMVRSANAAWLAGFGELQINC</sequence>
<protein>
    <submittedName>
        <fullName evidence="3">Uncharacterized protein</fullName>
    </submittedName>
</protein>
<organism evidence="3 4">
    <name type="scientific">Devosia ureilytica</name>
    <dbReference type="NCBI Taxonomy" id="2952754"/>
    <lineage>
        <taxon>Bacteria</taxon>
        <taxon>Pseudomonadati</taxon>
        <taxon>Pseudomonadota</taxon>
        <taxon>Alphaproteobacteria</taxon>
        <taxon>Hyphomicrobiales</taxon>
        <taxon>Devosiaceae</taxon>
        <taxon>Devosia</taxon>
    </lineage>
</organism>
<feature type="transmembrane region" description="Helical" evidence="2">
    <location>
        <begin position="7"/>
        <end position="29"/>
    </location>
</feature>
<accession>A0A9Q4ANM4</accession>
<feature type="compositionally biased region" description="Acidic residues" evidence="1">
    <location>
        <begin position="102"/>
        <end position="111"/>
    </location>
</feature>
<keyword evidence="2" id="KW-0472">Membrane</keyword>
<gene>
    <name evidence="3" type="ORF">NF348_07225</name>
</gene>
<dbReference type="RefSeq" id="WP_254673436.1">
    <property type="nucleotide sequence ID" value="NZ_JAMWDU010000002.1"/>
</dbReference>